<dbReference type="EMBL" id="KV878992">
    <property type="protein sequence ID" value="OJJ94917.1"/>
    <property type="molecule type" value="Genomic_DNA"/>
</dbReference>
<dbReference type="GeneID" id="30971569"/>
<accession>A0A1L9WFP1</accession>
<evidence type="ECO:0000256" key="2">
    <source>
        <dbReference type="SAM" id="SignalP"/>
    </source>
</evidence>
<keyword evidence="4" id="KW-1185">Reference proteome</keyword>
<evidence type="ECO:0000313" key="3">
    <source>
        <dbReference type="EMBL" id="OJJ94917.1"/>
    </source>
</evidence>
<keyword evidence="2" id="KW-0732">Signal</keyword>
<dbReference type="Proteomes" id="UP000184546">
    <property type="component" value="Unassembled WGS sequence"/>
</dbReference>
<proteinExistence type="predicted"/>
<feature type="signal peptide" evidence="2">
    <location>
        <begin position="1"/>
        <end position="18"/>
    </location>
</feature>
<organism evidence="3 4">
    <name type="scientific">Aspergillus aculeatus (strain ATCC 16872 / CBS 172.66 / WB 5094)</name>
    <dbReference type="NCBI Taxonomy" id="690307"/>
    <lineage>
        <taxon>Eukaryota</taxon>
        <taxon>Fungi</taxon>
        <taxon>Dikarya</taxon>
        <taxon>Ascomycota</taxon>
        <taxon>Pezizomycotina</taxon>
        <taxon>Eurotiomycetes</taxon>
        <taxon>Eurotiomycetidae</taxon>
        <taxon>Eurotiales</taxon>
        <taxon>Aspergillaceae</taxon>
        <taxon>Aspergillus</taxon>
        <taxon>Aspergillus subgen. Circumdati</taxon>
    </lineage>
</organism>
<gene>
    <name evidence="3" type="ORF">ASPACDRAFT_1860599</name>
</gene>
<feature type="region of interest" description="Disordered" evidence="1">
    <location>
        <begin position="27"/>
        <end position="52"/>
    </location>
</feature>
<feature type="chain" id="PRO_5012047180" description="Knr4/Smi1-like domain-containing protein" evidence="2">
    <location>
        <begin position="19"/>
        <end position="300"/>
    </location>
</feature>
<reference evidence="4" key="1">
    <citation type="journal article" date="2017" name="Genome Biol.">
        <title>Comparative genomics reveals high biological diversity and specific adaptations in the industrially and medically important fungal genus Aspergillus.</title>
        <authorList>
            <person name="de Vries R.P."/>
            <person name="Riley R."/>
            <person name="Wiebenga A."/>
            <person name="Aguilar-Osorio G."/>
            <person name="Amillis S."/>
            <person name="Uchima C.A."/>
            <person name="Anderluh G."/>
            <person name="Asadollahi M."/>
            <person name="Askin M."/>
            <person name="Barry K."/>
            <person name="Battaglia E."/>
            <person name="Bayram O."/>
            <person name="Benocci T."/>
            <person name="Braus-Stromeyer S.A."/>
            <person name="Caldana C."/>
            <person name="Canovas D."/>
            <person name="Cerqueira G.C."/>
            <person name="Chen F."/>
            <person name="Chen W."/>
            <person name="Choi C."/>
            <person name="Clum A."/>
            <person name="Dos Santos R.A."/>
            <person name="Damasio A.R."/>
            <person name="Diallinas G."/>
            <person name="Emri T."/>
            <person name="Fekete E."/>
            <person name="Flipphi M."/>
            <person name="Freyberg S."/>
            <person name="Gallo A."/>
            <person name="Gournas C."/>
            <person name="Habgood R."/>
            <person name="Hainaut M."/>
            <person name="Harispe M.L."/>
            <person name="Henrissat B."/>
            <person name="Hilden K.S."/>
            <person name="Hope R."/>
            <person name="Hossain A."/>
            <person name="Karabika E."/>
            <person name="Karaffa L."/>
            <person name="Karanyi Z."/>
            <person name="Krasevec N."/>
            <person name="Kuo A."/>
            <person name="Kusch H."/>
            <person name="LaButti K."/>
            <person name="Lagendijk E.L."/>
            <person name="Lapidus A."/>
            <person name="Levasseur A."/>
            <person name="Lindquist E."/>
            <person name="Lipzen A."/>
            <person name="Logrieco A.F."/>
            <person name="MacCabe A."/>
            <person name="Maekelae M.R."/>
            <person name="Malavazi I."/>
            <person name="Melin P."/>
            <person name="Meyer V."/>
            <person name="Mielnichuk N."/>
            <person name="Miskei M."/>
            <person name="Molnar A.P."/>
            <person name="Mule G."/>
            <person name="Ngan C.Y."/>
            <person name="Orejas M."/>
            <person name="Orosz E."/>
            <person name="Ouedraogo J.P."/>
            <person name="Overkamp K.M."/>
            <person name="Park H.-S."/>
            <person name="Perrone G."/>
            <person name="Piumi F."/>
            <person name="Punt P.J."/>
            <person name="Ram A.F."/>
            <person name="Ramon A."/>
            <person name="Rauscher S."/>
            <person name="Record E."/>
            <person name="Riano-Pachon D.M."/>
            <person name="Robert V."/>
            <person name="Roehrig J."/>
            <person name="Ruller R."/>
            <person name="Salamov A."/>
            <person name="Salih N.S."/>
            <person name="Samson R.A."/>
            <person name="Sandor E."/>
            <person name="Sanguinetti M."/>
            <person name="Schuetze T."/>
            <person name="Sepcic K."/>
            <person name="Shelest E."/>
            <person name="Sherlock G."/>
            <person name="Sophianopoulou V."/>
            <person name="Squina F.M."/>
            <person name="Sun H."/>
            <person name="Susca A."/>
            <person name="Todd R.B."/>
            <person name="Tsang A."/>
            <person name="Unkles S.E."/>
            <person name="van de Wiele N."/>
            <person name="van Rossen-Uffink D."/>
            <person name="Oliveira J.V."/>
            <person name="Vesth T.C."/>
            <person name="Visser J."/>
            <person name="Yu J.-H."/>
            <person name="Zhou M."/>
            <person name="Andersen M.R."/>
            <person name="Archer D.B."/>
            <person name="Baker S.E."/>
            <person name="Benoit I."/>
            <person name="Brakhage A.A."/>
            <person name="Braus G.H."/>
            <person name="Fischer R."/>
            <person name="Frisvad J.C."/>
            <person name="Goldman G.H."/>
            <person name="Houbraken J."/>
            <person name="Oakley B."/>
            <person name="Pocsi I."/>
            <person name="Scazzocchio C."/>
            <person name="Seiboth B."/>
            <person name="vanKuyk P.A."/>
            <person name="Wortman J."/>
            <person name="Dyer P.S."/>
            <person name="Grigoriev I.V."/>
        </authorList>
    </citation>
    <scope>NUCLEOTIDE SEQUENCE [LARGE SCALE GENOMIC DNA]</scope>
    <source>
        <strain evidence="4">ATCC 16872 / CBS 172.66 / WB 5094</strain>
    </source>
</reference>
<protein>
    <recommendedName>
        <fullName evidence="5">Knr4/Smi1-like domain-containing protein</fullName>
    </recommendedName>
</protein>
<sequence length="300" mass="34466">MQIFVSVFIITLISFLWSRRHHPTASRTEITSLPRPVPPEMSSFPSLPGQPGQEKVVEEEYPIARLPYNEDTIVTLVGDIYRIFVQLGYMNNRAHGEEELVWPPPEGHSINEAMCEELSLSPKVISLMRRLPYPVSSNIAADLPFKPWSTAFAYIEDRQIRDGRDPGRWIFDDPRTDFLLPHEIALAGADDEGIHLILNTEENTIRAPDWEELELEDEQGNSLFRSLPSHHAPTFLADYVNKLRSLEIIPGGQESCGCFYDEHCGKVVLQEQYGWPYDFRETEWKAAARDTLKRLEQLYP</sequence>
<evidence type="ECO:0000256" key="1">
    <source>
        <dbReference type="SAM" id="MobiDB-lite"/>
    </source>
</evidence>
<evidence type="ECO:0000313" key="4">
    <source>
        <dbReference type="Proteomes" id="UP000184546"/>
    </source>
</evidence>
<name>A0A1L9WFP1_ASPA1</name>
<evidence type="ECO:0008006" key="5">
    <source>
        <dbReference type="Google" id="ProtNLM"/>
    </source>
</evidence>
<dbReference type="RefSeq" id="XP_020051257.1">
    <property type="nucleotide sequence ID" value="XM_020197755.1"/>
</dbReference>
<dbReference type="OMA" id="PGRWIFD"/>
<dbReference type="OrthoDB" id="5343383at2759"/>
<dbReference type="AlphaFoldDB" id="A0A1L9WFP1"/>
<dbReference type="VEuPathDB" id="FungiDB:ASPACDRAFT_1860599"/>